<keyword evidence="6 8" id="KW-1133">Transmembrane helix</keyword>
<evidence type="ECO:0000259" key="9">
    <source>
        <dbReference type="Pfam" id="PF00884"/>
    </source>
</evidence>
<comment type="subcellular location">
    <subcellularLocation>
        <location evidence="1">Cell inner membrane</location>
        <topology evidence="1">Multi-pass membrane protein</topology>
    </subcellularLocation>
</comment>
<dbReference type="GO" id="GO:0005886">
    <property type="term" value="C:plasma membrane"/>
    <property type="evidence" value="ECO:0007669"/>
    <property type="project" value="UniProtKB-SubCell"/>
</dbReference>
<dbReference type="STRING" id="754476.Q7A_1958"/>
<dbReference type="GO" id="GO:0009244">
    <property type="term" value="P:lipopolysaccharide core region biosynthetic process"/>
    <property type="evidence" value="ECO:0007669"/>
    <property type="project" value="TreeGrafter"/>
</dbReference>
<keyword evidence="4 11" id="KW-0808">Transferase</keyword>
<keyword evidence="2" id="KW-1003">Cell membrane</keyword>
<dbReference type="CDD" id="cd16017">
    <property type="entry name" value="LptA"/>
    <property type="match status" value="1"/>
</dbReference>
<dbReference type="InterPro" id="IPR012549">
    <property type="entry name" value="EptA-like_N"/>
</dbReference>
<dbReference type="SUPFAM" id="SSF53649">
    <property type="entry name" value="Alkaline phosphatase-like"/>
    <property type="match status" value="1"/>
</dbReference>
<feature type="domain" description="Sulfatase N-terminal" evidence="9">
    <location>
        <begin position="251"/>
        <end position="541"/>
    </location>
</feature>
<evidence type="ECO:0000256" key="2">
    <source>
        <dbReference type="ARBA" id="ARBA00022475"/>
    </source>
</evidence>
<sequence>MLSLAKKSSSYLQSNTFYIAISNSIAIPSWVYIILSSLFITVAYNLPIFYFLFNQLNAFEPSLQFKIVALSFMMNLILVSLFSFKRLLKGWLLILITISAFSSYFMMKYGILIDKDMLQNVVETDWNETQGLIGTGLFFHLVLFLFIPAMINKKMNIQWGGFGHQLKVWLTLLIITFILLAGFLQFNYKELSSFFRNHREVKHLAVPFNAISASISVGEKIVASAFPTEFQLVALNAKLTTPINKIKPNLFVMIVGETARADHFTLNGYHRNTTPKLLQLLDNAPDSMVNFSEVASCGTATAISVPCMFSYLNQASYDADIAKNSDNVLDILQRAGVDVTWLDNNSGCKGMCDRIPTQDIIDCDGEKCSDLELIPAFEIKVASIPPSKDAFIVMHQLGSHGPEYFKRSTVSQKKFFPECETNQLQKCTQQEIINAYDNSILATDELISETIESLKTLESKYNVGLLYVSDHGESLGENGVYLHGLPYRIAPEAQKHVPMLIWLSDSFKHENNFDWENTIANKDKSISHDLLFNLILELMNIKENR</sequence>
<evidence type="ECO:0000256" key="1">
    <source>
        <dbReference type="ARBA" id="ARBA00004429"/>
    </source>
</evidence>
<dbReference type="GO" id="GO:0016776">
    <property type="term" value="F:phosphotransferase activity, phosphate group as acceptor"/>
    <property type="evidence" value="ECO:0007669"/>
    <property type="project" value="TreeGrafter"/>
</dbReference>
<dbReference type="Pfam" id="PF00884">
    <property type="entry name" value="Sulfatase"/>
    <property type="match status" value="1"/>
</dbReference>
<dbReference type="Proteomes" id="UP000009144">
    <property type="component" value="Chromosome"/>
</dbReference>
<feature type="transmembrane region" description="Helical" evidence="8">
    <location>
        <begin position="30"/>
        <end position="53"/>
    </location>
</feature>
<keyword evidence="3" id="KW-0997">Cell inner membrane</keyword>
<dbReference type="InterPro" id="IPR017850">
    <property type="entry name" value="Alkaline_phosphatase_core_sf"/>
</dbReference>
<reference evidence="11 12" key="2">
    <citation type="journal article" date="2013" name="Int. J. Syst. Evol. Microbiol.">
        <title>Methylophaga nitratireducenticrescens sp. nov. and Methylophaga frappieri sp. nov., isolated from the biofilm of the methanol-fed denitrification system treating the seawater at the Montreal Biodome.</title>
        <authorList>
            <person name="Villeneuve C."/>
            <person name="Martineau C."/>
            <person name="Mauffrey F."/>
            <person name="Villemur R."/>
        </authorList>
    </citation>
    <scope>NUCLEOTIDE SEQUENCE [LARGE SCALE GENOMIC DNA]</scope>
    <source>
        <strain evidence="11 12">JAM1</strain>
    </source>
</reference>
<dbReference type="PANTHER" id="PTHR30443:SF0">
    <property type="entry name" value="PHOSPHOETHANOLAMINE TRANSFERASE EPTA"/>
    <property type="match status" value="1"/>
</dbReference>
<evidence type="ECO:0000313" key="11">
    <source>
        <dbReference type="EMBL" id="AFI84775.1"/>
    </source>
</evidence>
<gene>
    <name evidence="11" type="ordered locus">Q7A_1958</name>
</gene>
<keyword evidence="12" id="KW-1185">Reference proteome</keyword>
<dbReference type="eggNOG" id="COG2194">
    <property type="taxonomic scope" value="Bacteria"/>
</dbReference>
<evidence type="ECO:0000256" key="6">
    <source>
        <dbReference type="ARBA" id="ARBA00022989"/>
    </source>
</evidence>
<dbReference type="InterPro" id="IPR000917">
    <property type="entry name" value="Sulfatase_N"/>
</dbReference>
<dbReference type="InterPro" id="IPR058130">
    <property type="entry name" value="PEA_transf_C"/>
</dbReference>
<reference evidence="11 12" key="1">
    <citation type="journal article" date="2012" name="J. Bacteriol.">
        <title>Complete genome sequences of Methylophaga sp. strain JAM1 and Methylophaga sp. strain JAM7.</title>
        <authorList>
            <person name="Villeneuve C."/>
            <person name="Martineau C."/>
            <person name="Mauffrey F."/>
            <person name="Villemur R."/>
        </authorList>
    </citation>
    <scope>NUCLEOTIDE SEQUENCE [LARGE SCALE GENOMIC DNA]</scope>
    <source>
        <strain evidence="11 12">JAM1</strain>
    </source>
</reference>
<organism evidence="11 12">
    <name type="scientific">Methylophaga nitratireducenticrescens</name>
    <dbReference type="NCBI Taxonomy" id="754476"/>
    <lineage>
        <taxon>Bacteria</taxon>
        <taxon>Pseudomonadati</taxon>
        <taxon>Pseudomonadota</taxon>
        <taxon>Gammaproteobacteria</taxon>
        <taxon>Thiotrichales</taxon>
        <taxon>Piscirickettsiaceae</taxon>
        <taxon>Methylophaga</taxon>
    </lineage>
</organism>
<keyword evidence="5 8" id="KW-0812">Transmembrane</keyword>
<dbReference type="PANTHER" id="PTHR30443">
    <property type="entry name" value="INNER MEMBRANE PROTEIN"/>
    <property type="match status" value="1"/>
</dbReference>
<evidence type="ECO:0000256" key="5">
    <source>
        <dbReference type="ARBA" id="ARBA00022692"/>
    </source>
</evidence>
<dbReference type="Pfam" id="PF08019">
    <property type="entry name" value="EptA_B_N"/>
    <property type="match status" value="1"/>
</dbReference>
<dbReference type="InterPro" id="IPR040423">
    <property type="entry name" value="PEA_transferase"/>
</dbReference>
<proteinExistence type="predicted"/>
<dbReference type="NCBIfam" id="NF028537">
    <property type="entry name" value="P_eth_NH2_trans"/>
    <property type="match status" value="1"/>
</dbReference>
<dbReference type="PATRIC" id="fig|754476.3.peg.1936"/>
<dbReference type="KEGG" id="mej:Q7A_1958"/>
<protein>
    <submittedName>
        <fullName evidence="11">Phosphoethanolamine transferase EptA</fullName>
    </submittedName>
</protein>
<evidence type="ECO:0000256" key="4">
    <source>
        <dbReference type="ARBA" id="ARBA00022679"/>
    </source>
</evidence>
<name>I1XK56_METNJ</name>
<dbReference type="OrthoDB" id="9786870at2"/>
<evidence type="ECO:0000256" key="7">
    <source>
        <dbReference type="ARBA" id="ARBA00023136"/>
    </source>
</evidence>
<dbReference type="RefSeq" id="WP_014707144.1">
    <property type="nucleotide sequence ID" value="NC_017857.3"/>
</dbReference>
<feature type="transmembrane region" description="Helical" evidence="8">
    <location>
        <begin position="131"/>
        <end position="147"/>
    </location>
</feature>
<feature type="transmembrane region" description="Helical" evidence="8">
    <location>
        <begin position="168"/>
        <end position="188"/>
    </location>
</feature>
<evidence type="ECO:0000256" key="8">
    <source>
        <dbReference type="SAM" id="Phobius"/>
    </source>
</evidence>
<feature type="domain" description="Phosphoethanolamine transferase N-terminal" evidence="10">
    <location>
        <begin position="72"/>
        <end position="218"/>
    </location>
</feature>
<evidence type="ECO:0000259" key="10">
    <source>
        <dbReference type="Pfam" id="PF08019"/>
    </source>
</evidence>
<evidence type="ECO:0000313" key="12">
    <source>
        <dbReference type="Proteomes" id="UP000009144"/>
    </source>
</evidence>
<evidence type="ECO:0000256" key="3">
    <source>
        <dbReference type="ARBA" id="ARBA00022519"/>
    </source>
</evidence>
<dbReference type="Gene3D" id="3.40.720.10">
    <property type="entry name" value="Alkaline Phosphatase, subunit A"/>
    <property type="match status" value="1"/>
</dbReference>
<dbReference type="AlphaFoldDB" id="I1XK56"/>
<dbReference type="HOGENOM" id="CLU_018534_1_0_6"/>
<accession>I1XK56</accession>
<keyword evidence="7 8" id="KW-0472">Membrane</keyword>
<feature type="transmembrane region" description="Helical" evidence="8">
    <location>
        <begin position="65"/>
        <end position="84"/>
    </location>
</feature>
<dbReference type="EMBL" id="CP003390">
    <property type="protein sequence ID" value="AFI84775.1"/>
    <property type="molecule type" value="Genomic_DNA"/>
</dbReference>
<feature type="transmembrane region" description="Helical" evidence="8">
    <location>
        <begin position="91"/>
        <end position="111"/>
    </location>
</feature>